<evidence type="ECO:0000313" key="3">
    <source>
        <dbReference type="EMBL" id="GMT03469.1"/>
    </source>
</evidence>
<feature type="compositionally biased region" description="Low complexity" evidence="1">
    <location>
        <begin position="102"/>
        <end position="130"/>
    </location>
</feature>
<proteinExistence type="predicted"/>
<organism evidence="3 4">
    <name type="scientific">Pristionchus entomophagus</name>
    <dbReference type="NCBI Taxonomy" id="358040"/>
    <lineage>
        <taxon>Eukaryota</taxon>
        <taxon>Metazoa</taxon>
        <taxon>Ecdysozoa</taxon>
        <taxon>Nematoda</taxon>
        <taxon>Chromadorea</taxon>
        <taxon>Rhabditida</taxon>
        <taxon>Rhabditina</taxon>
        <taxon>Diplogasteromorpha</taxon>
        <taxon>Diplogasteroidea</taxon>
        <taxon>Neodiplogasteridae</taxon>
        <taxon>Pristionchus</taxon>
    </lineage>
</organism>
<feature type="compositionally biased region" description="Low complexity" evidence="1">
    <location>
        <begin position="72"/>
        <end position="87"/>
    </location>
</feature>
<name>A0AAV5U9C2_9BILA</name>
<dbReference type="Proteomes" id="UP001432027">
    <property type="component" value="Unassembled WGS sequence"/>
</dbReference>
<keyword evidence="2" id="KW-0732">Signal</keyword>
<feature type="compositionally biased region" description="Basic and acidic residues" evidence="1">
    <location>
        <begin position="88"/>
        <end position="100"/>
    </location>
</feature>
<dbReference type="EMBL" id="BTSX01000006">
    <property type="protein sequence ID" value="GMT03469.1"/>
    <property type="molecule type" value="Genomic_DNA"/>
</dbReference>
<feature type="non-terminal residue" evidence="3">
    <location>
        <position position="1"/>
    </location>
</feature>
<accession>A0AAV5U9C2</accession>
<reference evidence="3" key="1">
    <citation type="submission" date="2023-10" db="EMBL/GenBank/DDBJ databases">
        <title>Genome assembly of Pristionchus species.</title>
        <authorList>
            <person name="Yoshida K."/>
            <person name="Sommer R.J."/>
        </authorList>
    </citation>
    <scope>NUCLEOTIDE SEQUENCE</scope>
    <source>
        <strain evidence="3">RS0144</strain>
    </source>
</reference>
<feature type="compositionally biased region" description="Basic and acidic residues" evidence="1">
    <location>
        <begin position="58"/>
        <end position="71"/>
    </location>
</feature>
<evidence type="ECO:0000256" key="1">
    <source>
        <dbReference type="SAM" id="MobiDB-lite"/>
    </source>
</evidence>
<keyword evidence="4" id="KW-1185">Reference proteome</keyword>
<protein>
    <recommendedName>
        <fullName evidence="5">Spp-22</fullName>
    </recommendedName>
</protein>
<evidence type="ECO:0000256" key="2">
    <source>
        <dbReference type="SAM" id="SignalP"/>
    </source>
</evidence>
<feature type="signal peptide" evidence="2">
    <location>
        <begin position="1"/>
        <end position="23"/>
    </location>
</feature>
<feature type="chain" id="PRO_5043450646" description="Spp-22" evidence="2">
    <location>
        <begin position="24"/>
        <end position="309"/>
    </location>
</feature>
<feature type="region of interest" description="Disordered" evidence="1">
    <location>
        <begin position="58"/>
        <end position="139"/>
    </location>
</feature>
<comment type="caution">
    <text evidence="3">The sequence shown here is derived from an EMBL/GenBank/DDBJ whole genome shotgun (WGS) entry which is preliminary data.</text>
</comment>
<dbReference type="AlphaFoldDB" id="A0AAV5U9C2"/>
<evidence type="ECO:0008006" key="5">
    <source>
        <dbReference type="Google" id="ProtNLM"/>
    </source>
</evidence>
<gene>
    <name evidence="3" type="ORF">PENTCL1PPCAC_25643</name>
</gene>
<evidence type="ECO:0000313" key="4">
    <source>
        <dbReference type="Proteomes" id="UP001432027"/>
    </source>
</evidence>
<sequence length="309" mass="33994">LSFSMSSLRLFICLFLVSTAISAWSFDEWAANELLPRTRDLVRRHMVGARMFLTEPKKEVEEGNINEKKQNSLENSNSSSSSSSSSSSEEKKAVVKKEEEVVAVTTQQPTTSSSSPSSSSPSTTTSSVSSVEKKTSEEEMAGKIVDVAEVLRKIAEKKDGKKDKSIAEVKLKKKLEKLPLVKETKVEGGVTVERVRKISSSPAPATGSTVPATTPIAEYRRVSCDMCLKAFNGLNYNVVQMKKVAEDMVSKDCEALLYGDEEAIGACVEVMLRKIEEYYNKFEPMIQTNKACVRLGMCAAHLVTNRVPQ</sequence>